<dbReference type="InterPro" id="IPR038718">
    <property type="entry name" value="SNF2-like_sf"/>
</dbReference>
<evidence type="ECO:0000259" key="9">
    <source>
        <dbReference type="PROSITE" id="PS51194"/>
    </source>
</evidence>
<dbReference type="Proteomes" id="UP000494163">
    <property type="component" value="Chromosome 3L"/>
</dbReference>
<dbReference type="OMA" id="KAVFFCA"/>
<keyword evidence="11" id="KW-1185">Reference proteome</keyword>
<dbReference type="PROSITE" id="PS01359">
    <property type="entry name" value="ZF_PHD_1"/>
    <property type="match status" value="1"/>
</dbReference>
<dbReference type="GO" id="GO:0061630">
    <property type="term" value="F:ubiquitin protein ligase activity"/>
    <property type="evidence" value="ECO:0007669"/>
    <property type="project" value="TreeGrafter"/>
</dbReference>
<dbReference type="GO" id="GO:0006974">
    <property type="term" value="P:DNA damage response"/>
    <property type="evidence" value="ECO:0007669"/>
    <property type="project" value="TreeGrafter"/>
</dbReference>
<dbReference type="SUPFAM" id="SSF57903">
    <property type="entry name" value="FYVE/PHD zinc finger"/>
    <property type="match status" value="1"/>
</dbReference>
<dbReference type="Pfam" id="PF14634">
    <property type="entry name" value="zf-RING_5"/>
    <property type="match status" value="1"/>
</dbReference>
<evidence type="ECO:0000256" key="4">
    <source>
        <dbReference type="ARBA" id="ARBA00022833"/>
    </source>
</evidence>
<dbReference type="PANTHER" id="PTHR45865">
    <property type="entry name" value="E3 UBIQUITIN-PROTEIN LIGASE SHPRH FAMILY MEMBER"/>
    <property type="match status" value="1"/>
</dbReference>
<dbReference type="Gene3D" id="3.40.50.10810">
    <property type="entry name" value="Tandem AAA-ATPase domain"/>
    <property type="match status" value="2"/>
</dbReference>
<dbReference type="SMART" id="SM00487">
    <property type="entry name" value="DEXDc"/>
    <property type="match status" value="1"/>
</dbReference>
<dbReference type="InterPro" id="IPR017907">
    <property type="entry name" value="Znf_RING_CS"/>
</dbReference>
<evidence type="ECO:0000259" key="7">
    <source>
        <dbReference type="PROSITE" id="PS50089"/>
    </source>
</evidence>
<evidence type="ECO:0000256" key="2">
    <source>
        <dbReference type="ARBA" id="ARBA00022771"/>
    </source>
</evidence>
<dbReference type="InterPro" id="IPR049730">
    <property type="entry name" value="SNF2/RAD54-like_C"/>
</dbReference>
<dbReference type="Pfam" id="PF21325">
    <property type="entry name" value="SHPRH_helical-1st"/>
    <property type="match status" value="1"/>
</dbReference>
<evidence type="ECO:0000259" key="8">
    <source>
        <dbReference type="PROSITE" id="PS51192"/>
    </source>
</evidence>
<dbReference type="InterPro" id="IPR019786">
    <property type="entry name" value="Zinc_finger_PHD-type_CS"/>
</dbReference>
<dbReference type="InterPro" id="IPR001841">
    <property type="entry name" value="Znf_RING"/>
</dbReference>
<sequence length="1283" mass="148464">MDKTECSVVICEIADECFNDIDDEDQQLTFIHAKKRWKLRGCFSQNATALVRIMGEFRNGRSKKFCIQALPAEEPDKLMLVLLQKEFAIGYAASARDMEFAAELLPLIFSNYTASLEFEVERAQCQQKRELKSYVTTHLYNSLYEKHQSLLNNEPNSLNLQNNFTSKLRKYQEHTVNWMLMREKESNDFPAECTLLTTLDGKHKVIKNNYSLHFYAYEDTIPSIKLPPGGILADEMGLGKTVELLATVLLNPRWFIDRSTWYKILDNLPDEVPHKKRRTTYKLMCICMKDDKSLEEIQCQRCQLWQHSICMRACDKPTDDYICPMCWTEQPSSLLLETGATIIVSPNPIMLQWLDEIKKHINPSPKVMLYSGLSRYWTSPRELANCDIVLTDYNILTQELNHALPNQERELRHEQRYMRPKSPLLMLNWWRVCLDEAQMVESSTSKAAEMVRQLHGVNRWAVTGTPIQHTIDDLAPLLQFVGFSEACQPRDTWQTVANSFLLNHKPEPLVQMLQHVMWRTCKSNVEHELGIPPQTEQVHQLELSNVESLYYREEHDKCTHLFIAAVAKHMKYSSSNSSNSLASISPQLVKKILQPFLRIRKSCSIPVVLNKNVSTVTYLNPQELLAHLTSNNEQQCKTELRSWASSLNGIASVDFIRKNYADAIFNYKLVLKLAADYNTPNITVDSVLQIHALHNMLEASRWAPVDEELTDDEVSTYRQKLQSLERKYLQEIVNIMEQVYKDYSQNIKKLKKLEHDFSGSILDLFSTLVSTSTNIHTAMWNKITDEFFKHNISSEKLQNANSMSGVLYLVSNWHKRLRKLNKILRTDIKKLKSRITEALDTLKRGSPLLEDFNFFVKNVSLCHLSDILNDKPPDPEELPKVRFCPLCKLQEVLNQVECLLFAKQLNKDNPITDGLDMPSDEILIIKTVFGFLRTRSEFSEWKAECQSKLEWLGTMQTLIKLQFKYWIEAEYVIKAFDELDMCKMRIRLTHNPDEQSNYCLLPHQLDEQLEFNENNIKEAQVNFVRLSGRLKYLNHLSEDTSDKPCPICHTLDDERYVMLSCGHFLCQLCLDGMRKGKYESQTICPLCRQTSPQLYYSIRRGLNNSIVVGNYSTKIAYIVELVLKLKAEDENVKILIFSQWQFILDRVAKALLENNVKICSNIRNKKVDYFKSAESGQTCLLMPMSRGSKGLNLIEATHVFLVEPILTPGDELQAIGRVHRFGQTKATTVHRFIVNGTIEENILKLIKSADDKSTFATHWDLDNMTFDSLKELFILKEKDEEST</sequence>
<dbReference type="Pfam" id="PF00176">
    <property type="entry name" value="SNF2-rel_dom"/>
    <property type="match status" value="1"/>
</dbReference>
<feature type="domain" description="Helicase ATP-binding" evidence="8">
    <location>
        <begin position="221"/>
        <end position="484"/>
    </location>
</feature>
<dbReference type="InterPro" id="IPR048686">
    <property type="entry name" value="SHPRH_helical_1st"/>
</dbReference>
<keyword evidence="4" id="KW-0862">Zinc</keyword>
<dbReference type="InterPro" id="IPR000330">
    <property type="entry name" value="SNF2_N"/>
</dbReference>
<dbReference type="GO" id="GO:0005524">
    <property type="term" value="F:ATP binding"/>
    <property type="evidence" value="ECO:0007669"/>
    <property type="project" value="InterPro"/>
</dbReference>
<feature type="coiled-coil region" evidence="6">
    <location>
        <begin position="814"/>
        <end position="841"/>
    </location>
</feature>
<dbReference type="Gene3D" id="3.40.50.300">
    <property type="entry name" value="P-loop containing nucleotide triphosphate hydrolases"/>
    <property type="match status" value="1"/>
</dbReference>
<dbReference type="CDD" id="cd18793">
    <property type="entry name" value="SF2_C_SNF"/>
    <property type="match status" value="1"/>
</dbReference>
<keyword evidence="1" id="KW-0479">Metal-binding</keyword>
<dbReference type="GO" id="GO:0000209">
    <property type="term" value="P:protein polyubiquitination"/>
    <property type="evidence" value="ECO:0007669"/>
    <property type="project" value="TreeGrafter"/>
</dbReference>
<dbReference type="PANTHER" id="PTHR45865:SF1">
    <property type="entry name" value="E3 UBIQUITIN-PROTEIN LIGASE SHPRH"/>
    <property type="match status" value="1"/>
</dbReference>
<dbReference type="PROSITE" id="PS51192">
    <property type="entry name" value="HELICASE_ATP_BIND_1"/>
    <property type="match status" value="1"/>
</dbReference>
<evidence type="ECO:0000256" key="3">
    <source>
        <dbReference type="ARBA" id="ARBA00022801"/>
    </source>
</evidence>
<dbReference type="EMBL" id="CP012525">
    <property type="protein sequence ID" value="ALC43660.1"/>
    <property type="molecule type" value="Genomic_DNA"/>
</dbReference>
<proteinExistence type="predicted"/>
<evidence type="ECO:0000256" key="5">
    <source>
        <dbReference type="PROSITE-ProRule" id="PRU00175"/>
    </source>
</evidence>
<dbReference type="SMART" id="SM00490">
    <property type="entry name" value="HELICc"/>
    <property type="match status" value="1"/>
</dbReference>
<dbReference type="SUPFAM" id="SSF52540">
    <property type="entry name" value="P-loop containing nucleoside triphosphate hydrolases"/>
    <property type="match status" value="2"/>
</dbReference>
<dbReference type="SMR" id="A0A0M4EKB8"/>
<feature type="coiled-coil region" evidence="6">
    <location>
        <begin position="707"/>
        <end position="753"/>
    </location>
</feature>
<dbReference type="InterPro" id="IPR001650">
    <property type="entry name" value="Helicase_C-like"/>
</dbReference>
<dbReference type="CDD" id="cd18070">
    <property type="entry name" value="DEXQc_SHPRH"/>
    <property type="match status" value="1"/>
</dbReference>
<dbReference type="Pfam" id="PF00271">
    <property type="entry name" value="Helicase_C"/>
    <property type="match status" value="1"/>
</dbReference>
<evidence type="ECO:0000313" key="10">
    <source>
        <dbReference type="EMBL" id="ALC43660.1"/>
    </source>
</evidence>
<protein>
    <submittedName>
        <fullName evidence="10">CG7376</fullName>
    </submittedName>
</protein>
<evidence type="ECO:0000313" key="11">
    <source>
        <dbReference type="Proteomes" id="UP000494163"/>
    </source>
</evidence>
<dbReference type="InterPro" id="IPR013083">
    <property type="entry name" value="Znf_RING/FYVE/PHD"/>
</dbReference>
<dbReference type="OrthoDB" id="423559at2759"/>
<dbReference type="InterPro" id="IPR052583">
    <property type="entry name" value="ATP-helicase/E3_Ub-Ligase"/>
</dbReference>
<accession>A0A0M4EKB8</accession>
<dbReference type="GO" id="GO:0005634">
    <property type="term" value="C:nucleus"/>
    <property type="evidence" value="ECO:0007669"/>
    <property type="project" value="TreeGrafter"/>
</dbReference>
<dbReference type="SMART" id="SM00184">
    <property type="entry name" value="RING"/>
    <property type="match status" value="1"/>
</dbReference>
<dbReference type="FunFam" id="3.40.50.300:FF:002282">
    <property type="entry name" value="Uncharacterized protein, isoform A"/>
    <property type="match status" value="1"/>
</dbReference>
<keyword evidence="2 5" id="KW-0863">Zinc-finger</keyword>
<gene>
    <name evidence="10" type="ORF">Dbus_chr3Lg826</name>
</gene>
<feature type="domain" description="RING-type" evidence="7">
    <location>
        <begin position="1045"/>
        <end position="1088"/>
    </location>
</feature>
<dbReference type="GO" id="GO:0008270">
    <property type="term" value="F:zinc ion binding"/>
    <property type="evidence" value="ECO:0007669"/>
    <property type="project" value="UniProtKB-KW"/>
</dbReference>
<organism evidence="10 11">
    <name type="scientific">Drosophila busckii</name>
    <name type="common">Fruit fly</name>
    <dbReference type="NCBI Taxonomy" id="30019"/>
    <lineage>
        <taxon>Eukaryota</taxon>
        <taxon>Metazoa</taxon>
        <taxon>Ecdysozoa</taxon>
        <taxon>Arthropoda</taxon>
        <taxon>Hexapoda</taxon>
        <taxon>Insecta</taxon>
        <taxon>Pterygota</taxon>
        <taxon>Neoptera</taxon>
        <taxon>Endopterygota</taxon>
        <taxon>Diptera</taxon>
        <taxon>Brachycera</taxon>
        <taxon>Muscomorpha</taxon>
        <taxon>Ephydroidea</taxon>
        <taxon>Drosophilidae</taxon>
        <taxon>Drosophila</taxon>
    </lineage>
</organism>
<dbReference type="SUPFAM" id="SSF57850">
    <property type="entry name" value="RING/U-box"/>
    <property type="match status" value="1"/>
</dbReference>
<evidence type="ECO:0000256" key="1">
    <source>
        <dbReference type="ARBA" id="ARBA00022723"/>
    </source>
</evidence>
<dbReference type="PROSITE" id="PS50089">
    <property type="entry name" value="ZF_RING_2"/>
    <property type="match status" value="1"/>
</dbReference>
<name>A0A0M4EKB8_DROBS</name>
<feature type="domain" description="Helicase C-terminal" evidence="9">
    <location>
        <begin position="1117"/>
        <end position="1270"/>
    </location>
</feature>
<dbReference type="STRING" id="30019.A0A0M4EKB8"/>
<reference evidence="10 11" key="1">
    <citation type="submission" date="2015-08" db="EMBL/GenBank/DDBJ databases">
        <title>Ancestral chromatin configuration constrains chromatin evolution on differentiating sex chromosomes in Drosophila.</title>
        <authorList>
            <person name="Zhou Q."/>
            <person name="Bachtrog D."/>
        </authorList>
    </citation>
    <scope>NUCLEOTIDE SEQUENCE [LARGE SCALE GENOMIC DNA]</scope>
    <source>
        <tissue evidence="10">Whole larvae</tissue>
    </source>
</reference>
<dbReference type="InterPro" id="IPR011011">
    <property type="entry name" value="Znf_FYVE_PHD"/>
</dbReference>
<dbReference type="InterPro" id="IPR014001">
    <property type="entry name" value="Helicase_ATP-bd"/>
</dbReference>
<dbReference type="PROSITE" id="PS51194">
    <property type="entry name" value="HELICASE_CTER"/>
    <property type="match status" value="1"/>
</dbReference>
<keyword evidence="3" id="KW-0378">Hydrolase</keyword>
<dbReference type="Gene3D" id="3.30.40.10">
    <property type="entry name" value="Zinc/RING finger domain, C3HC4 (zinc finger)"/>
    <property type="match status" value="2"/>
</dbReference>
<evidence type="ECO:0000256" key="6">
    <source>
        <dbReference type="SAM" id="Coils"/>
    </source>
</evidence>
<dbReference type="InterPro" id="IPR027417">
    <property type="entry name" value="P-loop_NTPase"/>
</dbReference>
<dbReference type="GO" id="GO:0016787">
    <property type="term" value="F:hydrolase activity"/>
    <property type="evidence" value="ECO:0007669"/>
    <property type="project" value="UniProtKB-KW"/>
</dbReference>
<keyword evidence="6" id="KW-0175">Coiled coil</keyword>
<dbReference type="PROSITE" id="PS00518">
    <property type="entry name" value="ZF_RING_1"/>
    <property type="match status" value="1"/>
</dbReference>